<proteinExistence type="predicted"/>
<organism evidence="2 3">
    <name type="scientific">Microcella humidisoli</name>
    <dbReference type="NCBI Taxonomy" id="2963406"/>
    <lineage>
        <taxon>Bacteria</taxon>
        <taxon>Bacillati</taxon>
        <taxon>Actinomycetota</taxon>
        <taxon>Actinomycetes</taxon>
        <taxon>Micrococcales</taxon>
        <taxon>Microbacteriaceae</taxon>
        <taxon>Microcella</taxon>
    </lineage>
</organism>
<protein>
    <recommendedName>
        <fullName evidence="1">Extradiol ring-cleavage dioxygenase class III enzyme subunit B domain-containing protein</fullName>
    </recommendedName>
</protein>
<dbReference type="CDD" id="cd07359">
    <property type="entry name" value="PCA_45_Doxase_B_like"/>
    <property type="match status" value="1"/>
</dbReference>
<evidence type="ECO:0000259" key="1">
    <source>
        <dbReference type="Pfam" id="PF02900"/>
    </source>
</evidence>
<dbReference type="RefSeq" id="WP_255159936.1">
    <property type="nucleotide sequence ID" value="NZ_CP101497.1"/>
</dbReference>
<dbReference type="Pfam" id="PF02900">
    <property type="entry name" value="LigB"/>
    <property type="match status" value="1"/>
</dbReference>
<evidence type="ECO:0000313" key="3">
    <source>
        <dbReference type="Proteomes" id="UP001060039"/>
    </source>
</evidence>
<name>A0ABY5FWZ3_9MICO</name>
<sequence>MAQLVMAAATPHNPLLWRTMHEPMPDDLRGVADNFALIGRTMRELGVDVIVEVGTDHVRQFYSDNCPAFIIGKADSYHGTFENEVRTFGMEYCEVQGHRELADHIAGRTVLTDAIDFAVSHEWRLDHGFIIPLAYTTPDFDIPVVPIHVNATLPPLPRPERFAVLGRHIAESVRTWESDARVALLTSGHMATEIGGPRQFMGAGSPDPDFDRDAVRWFRDGDLEAAIAGCTYERIMAAGNVTYQHVNIIAALAAMDGRPADLAEATESRYASSPFFLWRNA</sequence>
<dbReference type="EMBL" id="CP101497">
    <property type="protein sequence ID" value="UTT62804.1"/>
    <property type="molecule type" value="Genomic_DNA"/>
</dbReference>
<dbReference type="SUPFAM" id="SSF53213">
    <property type="entry name" value="LigB-like"/>
    <property type="match status" value="1"/>
</dbReference>
<dbReference type="Gene3D" id="3.40.830.10">
    <property type="entry name" value="LigB-like"/>
    <property type="match status" value="1"/>
</dbReference>
<keyword evidence="3" id="KW-1185">Reference proteome</keyword>
<accession>A0ABY5FWZ3</accession>
<feature type="domain" description="Extradiol ring-cleavage dioxygenase class III enzyme subunit B" evidence="1">
    <location>
        <begin position="7"/>
        <end position="268"/>
    </location>
</feature>
<dbReference type="Proteomes" id="UP001060039">
    <property type="component" value="Chromosome"/>
</dbReference>
<dbReference type="InterPro" id="IPR004183">
    <property type="entry name" value="Xdiol_dOase_suB"/>
</dbReference>
<evidence type="ECO:0000313" key="2">
    <source>
        <dbReference type="EMBL" id="UTT62804.1"/>
    </source>
</evidence>
<gene>
    <name evidence="2" type="ORF">NNL39_01420</name>
</gene>
<reference evidence="2" key="1">
    <citation type="submission" date="2022-07" db="EMBL/GenBank/DDBJ databases">
        <title>Taxonomic analysis of Microcella humidisoli nov. sp., isolated from riverside soil.</title>
        <authorList>
            <person name="Molina K.M."/>
            <person name="Kim S.B."/>
        </authorList>
    </citation>
    <scope>NUCLEOTIDE SEQUENCE</scope>
    <source>
        <strain evidence="2">MMS21-STM10</strain>
    </source>
</reference>